<feature type="transmembrane region" description="Helical" evidence="1">
    <location>
        <begin position="150"/>
        <end position="171"/>
    </location>
</feature>
<keyword evidence="1" id="KW-1133">Transmembrane helix</keyword>
<feature type="signal peptide" evidence="2">
    <location>
        <begin position="1"/>
        <end position="23"/>
    </location>
</feature>
<dbReference type="AlphaFoldDB" id="A0A0H5R6T6"/>
<reference evidence="3" key="1">
    <citation type="submission" date="2015-04" db="EMBL/GenBank/DDBJ databases">
        <title>The genome sequence of the plant pathogenic Rhizarian Plasmodiophora brassicae reveals insights in its biotrophic life cycle and the origin of chitin synthesis.</title>
        <authorList>
            <person name="Schwelm A."/>
            <person name="Fogelqvist J."/>
            <person name="Knaust A."/>
            <person name="Julke S."/>
            <person name="Lilja T."/>
            <person name="Dhandapani V."/>
            <person name="Bonilla-Rosso G."/>
            <person name="Karlsson M."/>
            <person name="Shevchenko A."/>
            <person name="Choi S.R."/>
            <person name="Kim H.G."/>
            <person name="Park J.Y."/>
            <person name="Lim Y.P."/>
            <person name="Ludwig-Muller J."/>
            <person name="Dixelius C."/>
        </authorList>
    </citation>
    <scope>NUCLEOTIDE SEQUENCE</scope>
    <source>
        <tissue evidence="3">Potato root galls</tissue>
    </source>
</reference>
<dbReference type="EMBL" id="HACM01003567">
    <property type="protein sequence ID" value="CRZ04009.1"/>
    <property type="molecule type" value="Transcribed_RNA"/>
</dbReference>
<keyword evidence="2" id="KW-0732">Signal</keyword>
<keyword evidence="1" id="KW-0472">Membrane</keyword>
<name>A0A0H5R6T6_9EUKA</name>
<protein>
    <submittedName>
        <fullName evidence="3">Uncharacterized protein</fullName>
    </submittedName>
</protein>
<sequence>APNAPLLTRRLLFSLILNYTTMTDSTRSMLINGIQYDINHITGIPAERIVNVQLGQGSAHTTLVQTDILVNEPGQDAAADQAVDTLRIQSRNASSPFRTSGTVTKYFNQAKDILYSYGSVTSCGGQLYVDSDSPCPSTPSNSEMGTFGEWYTVLFIVSAIILTVLVTTFVFHQCRGSKDRNLRMHEAMTDVRDLSRQPHGASSSAPQIFFSTSILPYASSNTSSSIYQSSMPL</sequence>
<feature type="non-terminal residue" evidence="3">
    <location>
        <position position="233"/>
    </location>
</feature>
<evidence type="ECO:0000313" key="3">
    <source>
        <dbReference type="EMBL" id="CRZ04009.1"/>
    </source>
</evidence>
<evidence type="ECO:0000256" key="1">
    <source>
        <dbReference type="SAM" id="Phobius"/>
    </source>
</evidence>
<evidence type="ECO:0000256" key="2">
    <source>
        <dbReference type="SAM" id="SignalP"/>
    </source>
</evidence>
<keyword evidence="1" id="KW-0812">Transmembrane</keyword>
<organism evidence="3">
    <name type="scientific">Spongospora subterranea</name>
    <dbReference type="NCBI Taxonomy" id="70186"/>
    <lineage>
        <taxon>Eukaryota</taxon>
        <taxon>Sar</taxon>
        <taxon>Rhizaria</taxon>
        <taxon>Endomyxa</taxon>
        <taxon>Phytomyxea</taxon>
        <taxon>Plasmodiophorida</taxon>
        <taxon>Plasmodiophoridae</taxon>
        <taxon>Spongospora</taxon>
    </lineage>
</organism>
<feature type="chain" id="PRO_5005223044" evidence="2">
    <location>
        <begin position="24"/>
        <end position="233"/>
    </location>
</feature>
<accession>A0A0H5R6T6</accession>
<feature type="non-terminal residue" evidence="3">
    <location>
        <position position="1"/>
    </location>
</feature>
<proteinExistence type="predicted"/>